<evidence type="ECO:0000313" key="3">
    <source>
        <dbReference type="EMBL" id="MBM7591180.1"/>
    </source>
</evidence>
<evidence type="ECO:0000259" key="2">
    <source>
        <dbReference type="Pfam" id="PF24032"/>
    </source>
</evidence>
<gene>
    <name evidence="3" type="ORF">JOD01_002807</name>
</gene>
<protein>
    <recommendedName>
        <fullName evidence="2">YqbQ/XkdQ domain-containing protein</fullName>
    </recommendedName>
</protein>
<reference evidence="3" key="1">
    <citation type="submission" date="2021-01" db="EMBL/GenBank/DDBJ databases">
        <title>Genomic Encyclopedia of Type Strains, Phase IV (KMG-IV): sequencing the most valuable type-strain genomes for metagenomic binning, comparative biology and taxonomic classification.</title>
        <authorList>
            <person name="Goeker M."/>
        </authorList>
    </citation>
    <scope>NUCLEOTIDE SEQUENCE</scope>
    <source>
        <strain evidence="3">DSM 25523</strain>
    </source>
</reference>
<name>A0A939BQ33_9BACL</name>
<feature type="domain" description="YqbQ/XkdQ" evidence="2">
    <location>
        <begin position="26"/>
        <end position="305"/>
    </location>
</feature>
<dbReference type="RefSeq" id="WP_204518916.1">
    <property type="nucleotide sequence ID" value="NZ_BAABIN010000012.1"/>
</dbReference>
<dbReference type="Pfam" id="PF24032">
    <property type="entry name" value="YQBQ"/>
    <property type="match status" value="1"/>
</dbReference>
<evidence type="ECO:0000256" key="1">
    <source>
        <dbReference type="SAM" id="MobiDB-lite"/>
    </source>
</evidence>
<dbReference type="Proteomes" id="UP000717624">
    <property type="component" value="Unassembled WGS sequence"/>
</dbReference>
<organism evidence="3 4">
    <name type="scientific">Brevibacillus fulvus</name>
    <dbReference type="NCBI Taxonomy" id="1125967"/>
    <lineage>
        <taxon>Bacteria</taxon>
        <taxon>Bacillati</taxon>
        <taxon>Bacillota</taxon>
        <taxon>Bacilli</taxon>
        <taxon>Bacillales</taxon>
        <taxon>Paenibacillaceae</taxon>
        <taxon>Brevibacillus</taxon>
    </lineage>
</organism>
<dbReference type="EMBL" id="JAFBEB010000010">
    <property type="protein sequence ID" value="MBM7591180.1"/>
    <property type="molecule type" value="Genomic_DNA"/>
</dbReference>
<feature type="region of interest" description="Disordered" evidence="1">
    <location>
        <begin position="320"/>
        <end position="369"/>
    </location>
</feature>
<keyword evidence="4" id="KW-1185">Reference proteome</keyword>
<feature type="compositionally biased region" description="Basic and acidic residues" evidence="1">
    <location>
        <begin position="358"/>
        <end position="369"/>
    </location>
</feature>
<evidence type="ECO:0000313" key="4">
    <source>
        <dbReference type="Proteomes" id="UP000717624"/>
    </source>
</evidence>
<sequence length="369" mass="41014">MSNGLDVQINGQSLKQLLAAPPKINDQANAVCRTLEIKLVGADGLNVPLGKQAHLWYGGKRWFMGFAMKREFNSDGTISILAYDPLFFMKRHKDDWLFKNMTGNGIFSFLAGKVGIAAGPMDSTPVLPTLHYEAAPADQVGVDILARLYQLTGKKYWYRFDPEKGLIFFERKLPQKAWAFQTGINLTKASYAESAEATVTGIKLVNRETGKIVLKTDTASSKEYGYRQDMQEVDKDKAKTMDALAAQMLKDLAKLDVTMNVEGINPNAIMPQLFSGDVIYVEEDFTQIIGGYFIKDITHTFESDNLVQIGMSVTEAPEVPKVQYEKATENPSSKGKKKNKGGSGKKKEEASTPGVYTDEMKKVMERYGQ</sequence>
<dbReference type="InterPro" id="IPR056937">
    <property type="entry name" value="YqbQ/XkdQ"/>
</dbReference>
<feature type="compositionally biased region" description="Basic residues" evidence="1">
    <location>
        <begin position="334"/>
        <end position="344"/>
    </location>
</feature>
<dbReference type="AlphaFoldDB" id="A0A939BQ33"/>
<proteinExistence type="predicted"/>
<accession>A0A939BQ33</accession>
<dbReference type="SUPFAM" id="SSF69279">
    <property type="entry name" value="Phage tail proteins"/>
    <property type="match status" value="1"/>
</dbReference>
<comment type="caution">
    <text evidence="3">The sequence shown here is derived from an EMBL/GenBank/DDBJ whole genome shotgun (WGS) entry which is preliminary data.</text>
</comment>